<dbReference type="RefSeq" id="WP_191763555.1">
    <property type="nucleotide sequence ID" value="NZ_JACSPM010000001.1"/>
</dbReference>
<sequence>MIGTWLGALPALVIAVAVLFGPGLAIGAALRLRGLALWALAPVVSVAVVAGLALVFGFAKVPWEAWSILAGVAVAAGLAWLARFLLGPRPPLPARDARGTWLVTAGLAVGGLLTAARFIVYVHEPAAISMTNDAVFHLNAVRFVLETGSASSLHVSGVIGAQGFYPAAWHAITSAVVQFTGVEIPVAANMVSLVIAAGVWTLGITWFARRISGAPAVTAALAASLSASLAVFPMLMFQWGVLYSYALSLALLPAAAALVVGSPRWFAGRGPTSGPVRTAALLGVLALAAAGAIALSQPATLLAWAVLSVAWFSFWAISRAVRTPGRGRVILLLAVAAVWGAFALLWYLLTRSTSGSHWPPFRGKVEAVLDVLLNGQVLLPVMLGISILMIAGLVVAVLRPELRWLAAAWAVFGMLYAVSASIGHPGLRRWLLGAWYADPYRIAAAGATVVIPLAAIGLAVIAAWAARSISARRGFRAERFGAAWAMAVVAGLGVVTLVAVPMIQMRAVTQGTVDAESRYITEDYLSPDERALLERLDVHVAEGERVIGNPSTGMGFGYMLSGVDVFPRTWAPPRTEPWRVIEDDLRDAAEDPAVCEALEVYGSPSYVLDFGLGEDTPGRFELPGMTDFAGRSGFELVDAEGEASLWRITACAP</sequence>
<feature type="transmembrane region" description="Helical" evidence="1">
    <location>
        <begin position="186"/>
        <end position="207"/>
    </location>
</feature>
<dbReference type="Proteomes" id="UP000602532">
    <property type="component" value="Unassembled WGS sequence"/>
</dbReference>
<evidence type="ECO:0000313" key="3">
    <source>
        <dbReference type="Proteomes" id="UP000602532"/>
    </source>
</evidence>
<feature type="transmembrane region" description="Helical" evidence="1">
    <location>
        <begin position="301"/>
        <end position="317"/>
    </location>
</feature>
<feature type="transmembrane region" description="Helical" evidence="1">
    <location>
        <begin position="377"/>
        <end position="397"/>
    </location>
</feature>
<feature type="transmembrane region" description="Helical" evidence="1">
    <location>
        <begin position="214"/>
        <end position="236"/>
    </location>
</feature>
<keyword evidence="1" id="KW-0812">Transmembrane</keyword>
<feature type="transmembrane region" description="Helical" evidence="1">
    <location>
        <begin position="37"/>
        <end position="59"/>
    </location>
</feature>
<reference evidence="2 3" key="1">
    <citation type="submission" date="2020-08" db="EMBL/GenBank/DDBJ databases">
        <title>A Genomic Blueprint of the Chicken Gut Microbiome.</title>
        <authorList>
            <person name="Gilroy R."/>
            <person name="Ravi A."/>
            <person name="Getino M."/>
            <person name="Pursley I."/>
            <person name="Horton D.L."/>
            <person name="Alikhan N.-F."/>
            <person name="Baker D."/>
            <person name="Gharbi K."/>
            <person name="Hall N."/>
            <person name="Watson M."/>
            <person name="Adriaenssens E.M."/>
            <person name="Foster-Nyarko E."/>
            <person name="Jarju S."/>
            <person name="Secka A."/>
            <person name="Antonio M."/>
            <person name="Oren A."/>
            <person name="Chaudhuri R."/>
            <person name="La Ragione R.M."/>
            <person name="Hildebrand F."/>
            <person name="Pallen M.J."/>
        </authorList>
    </citation>
    <scope>NUCLEOTIDE SEQUENCE [LARGE SCALE GENOMIC DNA]</scope>
    <source>
        <strain evidence="2 3">Sa1CUA4</strain>
    </source>
</reference>
<dbReference type="InterPro" id="IPR046671">
    <property type="entry name" value="DUF6541"/>
</dbReference>
<feature type="transmembrane region" description="Helical" evidence="1">
    <location>
        <begin position="65"/>
        <end position="86"/>
    </location>
</feature>
<comment type="caution">
    <text evidence="2">The sequence shown here is derived from an EMBL/GenBank/DDBJ whole genome shotgun (WGS) entry which is preliminary data.</text>
</comment>
<dbReference type="EMBL" id="JACSPM010000001">
    <property type="protein sequence ID" value="MBD8022252.1"/>
    <property type="molecule type" value="Genomic_DNA"/>
</dbReference>
<proteinExistence type="predicted"/>
<feature type="transmembrane region" description="Helical" evidence="1">
    <location>
        <begin position="6"/>
        <end position="30"/>
    </location>
</feature>
<keyword evidence="3" id="KW-1185">Reference proteome</keyword>
<organism evidence="2 3">
    <name type="scientific">Microbacterium gallinarum</name>
    <dbReference type="NCBI Taxonomy" id="2762209"/>
    <lineage>
        <taxon>Bacteria</taxon>
        <taxon>Bacillati</taxon>
        <taxon>Actinomycetota</taxon>
        <taxon>Actinomycetes</taxon>
        <taxon>Micrococcales</taxon>
        <taxon>Microbacteriaceae</taxon>
        <taxon>Microbacterium</taxon>
    </lineage>
</organism>
<dbReference type="Pfam" id="PF20176">
    <property type="entry name" value="DUF6541"/>
    <property type="match status" value="1"/>
</dbReference>
<feature type="transmembrane region" description="Helical" evidence="1">
    <location>
        <begin position="481"/>
        <end position="503"/>
    </location>
</feature>
<protein>
    <recommendedName>
        <fullName evidence="4">4-amino-4-deoxy-L-arabinose transferase</fullName>
    </recommendedName>
</protein>
<feature type="transmembrane region" description="Helical" evidence="1">
    <location>
        <begin position="98"/>
        <end position="120"/>
    </location>
</feature>
<keyword evidence="1" id="KW-0472">Membrane</keyword>
<feature type="transmembrane region" description="Helical" evidence="1">
    <location>
        <begin position="442"/>
        <end position="469"/>
    </location>
</feature>
<feature type="transmembrane region" description="Helical" evidence="1">
    <location>
        <begin position="242"/>
        <end position="266"/>
    </location>
</feature>
<gene>
    <name evidence="2" type="ORF">H9622_01445</name>
</gene>
<name>A0ABR8WZ73_9MICO</name>
<evidence type="ECO:0000313" key="2">
    <source>
        <dbReference type="EMBL" id="MBD8022252.1"/>
    </source>
</evidence>
<feature type="transmembrane region" description="Helical" evidence="1">
    <location>
        <begin position="404"/>
        <end position="422"/>
    </location>
</feature>
<evidence type="ECO:0000256" key="1">
    <source>
        <dbReference type="SAM" id="Phobius"/>
    </source>
</evidence>
<keyword evidence="1" id="KW-1133">Transmembrane helix</keyword>
<evidence type="ECO:0008006" key="4">
    <source>
        <dbReference type="Google" id="ProtNLM"/>
    </source>
</evidence>
<feature type="transmembrane region" description="Helical" evidence="1">
    <location>
        <begin position="329"/>
        <end position="349"/>
    </location>
</feature>
<accession>A0ABR8WZ73</accession>
<feature type="transmembrane region" description="Helical" evidence="1">
    <location>
        <begin position="278"/>
        <end position="295"/>
    </location>
</feature>